<organism evidence="3 4">
    <name type="scientific">Hortaea werneckii</name>
    <name type="common">Black yeast</name>
    <name type="synonym">Cladosporium werneckii</name>
    <dbReference type="NCBI Taxonomy" id="91943"/>
    <lineage>
        <taxon>Eukaryota</taxon>
        <taxon>Fungi</taxon>
        <taxon>Dikarya</taxon>
        <taxon>Ascomycota</taxon>
        <taxon>Pezizomycotina</taxon>
        <taxon>Dothideomycetes</taxon>
        <taxon>Dothideomycetidae</taxon>
        <taxon>Mycosphaerellales</taxon>
        <taxon>Teratosphaeriaceae</taxon>
        <taxon>Hortaea</taxon>
    </lineage>
</organism>
<evidence type="ECO:0000256" key="1">
    <source>
        <dbReference type="SAM" id="Phobius"/>
    </source>
</evidence>
<name>A0A3M7JCV9_HORWE</name>
<dbReference type="InterPro" id="IPR040841">
    <property type="entry name" value="Luciferase_dom"/>
</dbReference>
<proteinExistence type="predicted"/>
<reference evidence="3 4" key="1">
    <citation type="journal article" date="2018" name="BMC Genomics">
        <title>Genomic evidence for intraspecific hybridization in a clonal and extremely halotolerant yeast.</title>
        <authorList>
            <person name="Gostincar C."/>
            <person name="Stajich J.E."/>
            <person name="Zupancic J."/>
            <person name="Zalar P."/>
            <person name="Gunde-Cimerman N."/>
        </authorList>
    </citation>
    <scope>NUCLEOTIDE SEQUENCE [LARGE SCALE GENOMIC DNA]</scope>
    <source>
        <strain evidence="3 4">EXF-120</strain>
    </source>
</reference>
<dbReference type="PANTHER" id="PTHR38695">
    <property type="entry name" value="AMINO ACID PERMEASE_ SLC12A DOMAIN-CONTAINING PROTEIN"/>
    <property type="match status" value="1"/>
</dbReference>
<keyword evidence="1" id="KW-0472">Membrane</keyword>
<evidence type="ECO:0000259" key="2">
    <source>
        <dbReference type="Pfam" id="PF17648"/>
    </source>
</evidence>
<keyword evidence="1" id="KW-1133">Transmembrane helix</keyword>
<gene>
    <name evidence="3" type="ORF">D0859_00250</name>
</gene>
<dbReference type="Pfam" id="PF17648">
    <property type="entry name" value="Luciferase"/>
    <property type="match status" value="1"/>
</dbReference>
<dbReference type="OrthoDB" id="9987011at2759"/>
<dbReference type="AlphaFoldDB" id="A0A3M7JCV9"/>
<feature type="transmembrane region" description="Helical" evidence="1">
    <location>
        <begin position="50"/>
        <end position="69"/>
    </location>
</feature>
<dbReference type="VEuPathDB" id="FungiDB:BTJ68_02675"/>
<feature type="domain" description="Luciferase" evidence="2">
    <location>
        <begin position="194"/>
        <end position="265"/>
    </location>
</feature>
<accession>A0A3M7JCV9</accession>
<sequence>MTLQMYTKSSLRKFGSELLLTETMLELHDALPLTSAAPLDGVSKLKMAKLGVAFIAIAIILPFLLYIYYDYLAFISLGPGGTPPTLAGFLRVELLGFFALRNPYTAAEAPERLKGQPGYLDSLEKRLPPRPHTRGIAPHRQITQKASKDDFERLASAIKSMGASNPNLLIGTSCFEKHGTGLFSISPAKRTCKGEICHAHPSDGSLHLTLHPADAKTVLEAGWGERHPIARGGWFERFVPGGFIMCYAPRDEREVETVLRIVRAAAWFVSGGDGVVDVGEGRRDSGYCSATDVSEEVSGYASIL</sequence>
<dbReference type="PANTHER" id="PTHR38695:SF1">
    <property type="entry name" value="AMINO ACID PERMEASE_ SLC12A DOMAIN-CONTAINING PROTEIN"/>
    <property type="match status" value="1"/>
</dbReference>
<comment type="caution">
    <text evidence="3">The sequence shown here is derived from an EMBL/GenBank/DDBJ whole genome shotgun (WGS) entry which is preliminary data.</text>
</comment>
<dbReference type="Proteomes" id="UP000281677">
    <property type="component" value="Unassembled WGS sequence"/>
</dbReference>
<evidence type="ECO:0000313" key="3">
    <source>
        <dbReference type="EMBL" id="RMZ35633.1"/>
    </source>
</evidence>
<keyword evidence="1" id="KW-0812">Transmembrane</keyword>
<dbReference type="EMBL" id="QWIT01000003">
    <property type="protein sequence ID" value="RMZ35633.1"/>
    <property type="molecule type" value="Genomic_DNA"/>
</dbReference>
<dbReference type="InterPro" id="IPR048273">
    <property type="entry name" value="Luciferase"/>
</dbReference>
<evidence type="ECO:0000313" key="4">
    <source>
        <dbReference type="Proteomes" id="UP000281677"/>
    </source>
</evidence>
<protein>
    <recommendedName>
        <fullName evidence="2">Luciferase domain-containing protein</fullName>
    </recommendedName>
</protein>